<sequence length="234" mass="25043">MFFGLSELLSHSITPIVRVKAAPDHSLDVVFAEMEGFDLAHVHIDPHSELMTVVAETLDGLLRTTRTVKLPCAVNQPRKITAQMHDGCVIVTIPADALAAAPEAPDAGAAPLAHQAPGAPVEPKEIKVHVYPPRAGQLEVDHDDEQKALKLTVHGVRAEGINVDLEGRILSVAGKAADGSSDVHRAYKLHARVLSPGAIKAVYDPAQHALVVSVPDVALEQKRKDQQRQKIAVS</sequence>
<gene>
    <name evidence="1" type="ORF">KFE25_003301</name>
</gene>
<organism evidence="1 2">
    <name type="scientific">Diacronema lutheri</name>
    <name type="common">Unicellular marine alga</name>
    <name type="synonym">Monochrysis lutheri</name>
    <dbReference type="NCBI Taxonomy" id="2081491"/>
    <lineage>
        <taxon>Eukaryota</taxon>
        <taxon>Haptista</taxon>
        <taxon>Haptophyta</taxon>
        <taxon>Pavlovophyceae</taxon>
        <taxon>Pavlovales</taxon>
        <taxon>Pavlovaceae</taxon>
        <taxon>Diacronema</taxon>
    </lineage>
</organism>
<dbReference type="SUPFAM" id="SSF49764">
    <property type="entry name" value="HSP20-like chaperones"/>
    <property type="match status" value="2"/>
</dbReference>
<proteinExistence type="predicted"/>
<evidence type="ECO:0000313" key="2">
    <source>
        <dbReference type="Proteomes" id="UP000751190"/>
    </source>
</evidence>
<protein>
    <recommendedName>
        <fullName evidence="3">SHSP domain-containing protein</fullName>
    </recommendedName>
</protein>
<name>A0A8J5XCR2_DIALT</name>
<accession>A0A8J5XCR2</accession>
<keyword evidence="2" id="KW-1185">Reference proteome</keyword>
<dbReference type="EMBL" id="JAGTXO010000013">
    <property type="protein sequence ID" value="KAG8464238.1"/>
    <property type="molecule type" value="Genomic_DNA"/>
</dbReference>
<dbReference type="OrthoDB" id="1431247at2759"/>
<reference evidence="1" key="1">
    <citation type="submission" date="2021-05" db="EMBL/GenBank/DDBJ databases">
        <title>The genome of the haptophyte Pavlova lutheri (Diacronema luteri, Pavlovales) - a model for lipid biosynthesis in eukaryotic algae.</title>
        <authorList>
            <person name="Hulatt C.J."/>
            <person name="Posewitz M.C."/>
        </authorList>
    </citation>
    <scope>NUCLEOTIDE SEQUENCE</scope>
    <source>
        <strain evidence="1">NIVA-4/92</strain>
    </source>
</reference>
<evidence type="ECO:0000313" key="1">
    <source>
        <dbReference type="EMBL" id="KAG8464238.1"/>
    </source>
</evidence>
<dbReference type="Proteomes" id="UP000751190">
    <property type="component" value="Unassembled WGS sequence"/>
</dbReference>
<dbReference type="InterPro" id="IPR008978">
    <property type="entry name" value="HSP20-like_chaperone"/>
</dbReference>
<evidence type="ECO:0008006" key="3">
    <source>
        <dbReference type="Google" id="ProtNLM"/>
    </source>
</evidence>
<dbReference type="AlphaFoldDB" id="A0A8J5XCR2"/>
<comment type="caution">
    <text evidence="1">The sequence shown here is derived from an EMBL/GenBank/DDBJ whole genome shotgun (WGS) entry which is preliminary data.</text>
</comment>